<evidence type="ECO:0000256" key="3">
    <source>
        <dbReference type="ARBA" id="ARBA00022692"/>
    </source>
</evidence>
<comment type="caution">
    <text evidence="8">The sequence shown here is derived from an EMBL/GenBank/DDBJ whole genome shotgun (WGS) entry which is preliminary data.</text>
</comment>
<evidence type="ECO:0000313" key="8">
    <source>
        <dbReference type="EMBL" id="OQD45260.1"/>
    </source>
</evidence>
<feature type="domain" description="ABC3 transporter permease C-terminal" evidence="7">
    <location>
        <begin position="261"/>
        <end position="375"/>
    </location>
</feature>
<organism evidence="8 9">
    <name type="scientific">Candidatus Brocadia sapporoensis</name>
    <dbReference type="NCBI Taxonomy" id="392547"/>
    <lineage>
        <taxon>Bacteria</taxon>
        <taxon>Pseudomonadati</taxon>
        <taxon>Planctomycetota</taxon>
        <taxon>Candidatus Brocadiia</taxon>
        <taxon>Candidatus Brocadiales</taxon>
        <taxon>Candidatus Brocadiaceae</taxon>
        <taxon>Candidatus Brocadia</taxon>
    </lineage>
</organism>
<keyword evidence="9" id="KW-1185">Reference proteome</keyword>
<evidence type="ECO:0000256" key="1">
    <source>
        <dbReference type="ARBA" id="ARBA00004651"/>
    </source>
</evidence>
<protein>
    <submittedName>
        <fullName evidence="8">ABC transporter ATP-binding protein</fullName>
    </submittedName>
</protein>
<keyword evidence="5 6" id="KW-0472">Membrane</keyword>
<dbReference type="AlphaFoldDB" id="A0A1V6LYP1"/>
<dbReference type="PANTHER" id="PTHR43738">
    <property type="entry name" value="ABC TRANSPORTER, MEMBRANE PROTEIN"/>
    <property type="match status" value="1"/>
</dbReference>
<evidence type="ECO:0000256" key="4">
    <source>
        <dbReference type="ARBA" id="ARBA00022989"/>
    </source>
</evidence>
<dbReference type="GO" id="GO:0005886">
    <property type="term" value="C:plasma membrane"/>
    <property type="evidence" value="ECO:0007669"/>
    <property type="project" value="UniProtKB-SubCell"/>
</dbReference>
<dbReference type="EMBL" id="MJUW02000099">
    <property type="protein sequence ID" value="OQD45260.1"/>
    <property type="molecule type" value="Genomic_DNA"/>
</dbReference>
<feature type="transmembrane region" description="Helical" evidence="6">
    <location>
        <begin position="254"/>
        <end position="279"/>
    </location>
</feature>
<sequence>MHLLRLIFKNTFRHTLRTSLTILGIAIVILAFGLLRTVVSAWYAGVEASSVNRLVSRNSISLVFPLPISYKEKMRQISGVQFVSYGNWFGGIYIDEKNFFANFAVEPKSYLELYPEYVLPPDQSVAFLRDRKAAIAGEKLATKYGWELGDTIILKGTIFPGNWEFVLRGIYRGRDKSTDETQFFFHWDYLNETLKKILPLRADQTGFYLIGITRPDLAEEVAIAIDTTFKNSLAETLTETEKAFQLSFVSMTEAIVVAIQVVSFVVIIIIMIVLSNTMAMTARERIGEYAILKTLGFGGWYIAALIFGESLFIATIGCAVGILCTFPIARVFGNTMGAFLPVFHVTMATLCLDMVAAFFVGVVAATIPTWQAIRIRIADGLRRIG</sequence>
<feature type="transmembrane region" description="Helical" evidence="6">
    <location>
        <begin position="300"/>
        <end position="329"/>
    </location>
</feature>
<keyword evidence="2" id="KW-1003">Cell membrane</keyword>
<dbReference type="Proteomes" id="UP000242219">
    <property type="component" value="Unassembled WGS sequence"/>
</dbReference>
<dbReference type="InterPro" id="IPR051125">
    <property type="entry name" value="ABC-4/HrtB_transporter"/>
</dbReference>
<name>A0A1V6LYP1_9BACT</name>
<feature type="transmembrane region" description="Helical" evidence="6">
    <location>
        <begin position="20"/>
        <end position="44"/>
    </location>
</feature>
<evidence type="ECO:0000313" key="9">
    <source>
        <dbReference type="Proteomes" id="UP000242219"/>
    </source>
</evidence>
<evidence type="ECO:0000256" key="2">
    <source>
        <dbReference type="ARBA" id="ARBA00022475"/>
    </source>
</evidence>
<keyword evidence="8" id="KW-0547">Nucleotide-binding</keyword>
<proteinExistence type="predicted"/>
<keyword evidence="3 6" id="KW-0812">Transmembrane</keyword>
<keyword evidence="4 6" id="KW-1133">Transmembrane helix</keyword>
<dbReference type="Pfam" id="PF02687">
    <property type="entry name" value="FtsX"/>
    <property type="match status" value="1"/>
</dbReference>
<feature type="transmembrane region" description="Helical" evidence="6">
    <location>
        <begin position="341"/>
        <end position="367"/>
    </location>
</feature>
<reference evidence="8 9" key="1">
    <citation type="journal article" date="2016" name="Genome Announc.">
        <title>Draft Genome Sequence of the Anaerobic Ammonium-Oxidizing Bacterium 'Candidatus Brocadia sp. 40'.</title>
        <authorList>
            <person name="Ali M."/>
            <person name="Haroon M.F."/>
            <person name="Narita Y."/>
            <person name="Zhang L."/>
            <person name="Rangel Shaw D."/>
            <person name="Okabe S."/>
            <person name="Saikaly P.E."/>
        </authorList>
    </citation>
    <scope>NUCLEOTIDE SEQUENCE [LARGE SCALE GENOMIC DNA]</scope>
    <source>
        <strain evidence="8 9">40</strain>
    </source>
</reference>
<gene>
    <name evidence="8" type="ORF">BIY37_09315</name>
</gene>
<accession>A0A1V6LYP1</accession>
<evidence type="ECO:0000259" key="7">
    <source>
        <dbReference type="Pfam" id="PF02687"/>
    </source>
</evidence>
<dbReference type="PANTHER" id="PTHR43738:SF3">
    <property type="entry name" value="ABC TRANSPORTER PERMEASE"/>
    <property type="match status" value="1"/>
</dbReference>
<keyword evidence="8" id="KW-0067">ATP-binding</keyword>
<dbReference type="GO" id="GO:0005524">
    <property type="term" value="F:ATP binding"/>
    <property type="evidence" value="ECO:0007669"/>
    <property type="project" value="UniProtKB-KW"/>
</dbReference>
<dbReference type="RefSeq" id="WP_070067554.1">
    <property type="nucleotide sequence ID" value="NZ_MJUW02000099.1"/>
</dbReference>
<comment type="subcellular location">
    <subcellularLocation>
        <location evidence="1">Cell membrane</location>
        <topology evidence="1">Multi-pass membrane protein</topology>
    </subcellularLocation>
</comment>
<dbReference type="InterPro" id="IPR003838">
    <property type="entry name" value="ABC3_permease_C"/>
</dbReference>
<evidence type="ECO:0000256" key="5">
    <source>
        <dbReference type="ARBA" id="ARBA00023136"/>
    </source>
</evidence>
<evidence type="ECO:0000256" key="6">
    <source>
        <dbReference type="SAM" id="Phobius"/>
    </source>
</evidence>